<protein>
    <submittedName>
        <fullName evidence="1">PqqD family protein</fullName>
    </submittedName>
</protein>
<dbReference type="Pfam" id="PF05402">
    <property type="entry name" value="PqqD"/>
    <property type="match status" value="1"/>
</dbReference>
<dbReference type="RefSeq" id="WP_219780090.1">
    <property type="nucleotide sequence ID" value="NZ_JAHXPT010000008.1"/>
</dbReference>
<dbReference type="Gene3D" id="1.10.10.1150">
    <property type="entry name" value="Coenzyme PQQ synthesis protein D (PqqD)"/>
    <property type="match status" value="1"/>
</dbReference>
<dbReference type="InterPro" id="IPR041881">
    <property type="entry name" value="PqqD_sf"/>
</dbReference>
<dbReference type="InterPro" id="IPR008792">
    <property type="entry name" value="PQQD"/>
</dbReference>
<proteinExistence type="predicted"/>
<keyword evidence="2" id="KW-1185">Reference proteome</keyword>
<evidence type="ECO:0000313" key="1">
    <source>
        <dbReference type="EMBL" id="MBW6410627.1"/>
    </source>
</evidence>
<gene>
    <name evidence="1" type="ORF">KYD98_11020</name>
</gene>
<accession>A0ABS7APN4</accession>
<comment type="caution">
    <text evidence="1">The sequence shown here is derived from an EMBL/GenBank/DDBJ whole genome shotgun (WGS) entry which is preliminary data.</text>
</comment>
<organism evidence="1 2">
    <name type="scientific">Clostridium weizhouense</name>
    <dbReference type="NCBI Taxonomy" id="2859781"/>
    <lineage>
        <taxon>Bacteria</taxon>
        <taxon>Bacillati</taxon>
        <taxon>Bacillota</taxon>
        <taxon>Clostridia</taxon>
        <taxon>Eubacteriales</taxon>
        <taxon>Clostridiaceae</taxon>
        <taxon>Clostridium</taxon>
    </lineage>
</organism>
<dbReference type="Proteomes" id="UP001519921">
    <property type="component" value="Unassembled WGS sequence"/>
</dbReference>
<name>A0ABS7APN4_9CLOT</name>
<evidence type="ECO:0000313" key="2">
    <source>
        <dbReference type="Proteomes" id="UP001519921"/>
    </source>
</evidence>
<reference evidence="1 2" key="1">
    <citation type="submission" date="2021-07" db="EMBL/GenBank/DDBJ databases">
        <title>Clostridium weizhouense sp. nov., an anaerobic bacterium isolated from activated sludge of Petroleum wastewater.</title>
        <authorList>
            <person name="Li Q."/>
        </authorList>
    </citation>
    <scope>NUCLEOTIDE SEQUENCE [LARGE SCALE GENOMIC DNA]</scope>
    <source>
        <strain evidence="1 2">YB-6</strain>
    </source>
</reference>
<sequence>MKKKEKNYLDYIPVRNPSYTWNAIENGIVVIEVVRTGIFDKIAQKVFKIPSKSEIKLDTLGSSVWNYIDDIKNIGEIAQKVRNNFNDDDKVFYQRLIKFFEILRNNNFVTFKD</sequence>
<dbReference type="EMBL" id="JAHXPT010000008">
    <property type="protein sequence ID" value="MBW6410627.1"/>
    <property type="molecule type" value="Genomic_DNA"/>
</dbReference>